<evidence type="ECO:0000256" key="2">
    <source>
        <dbReference type="ARBA" id="ARBA00022448"/>
    </source>
</evidence>
<keyword evidence="2" id="KW-0813">Transport</keyword>
<dbReference type="NCBIfam" id="TIGR00797">
    <property type="entry name" value="matE"/>
    <property type="match status" value="1"/>
</dbReference>
<keyword evidence="9" id="KW-1185">Reference proteome</keyword>
<proteinExistence type="predicted"/>
<feature type="transmembrane region" description="Helical" evidence="7">
    <location>
        <begin position="216"/>
        <end position="244"/>
    </location>
</feature>
<keyword evidence="5 7" id="KW-1133">Transmembrane helix</keyword>
<feature type="transmembrane region" description="Helical" evidence="7">
    <location>
        <begin position="36"/>
        <end position="59"/>
    </location>
</feature>
<reference evidence="8 9" key="1">
    <citation type="submission" date="2014-12" db="EMBL/GenBank/DDBJ databases">
        <title>Genome sequence of Methanobrevibacter arboriphilicus DH1, DSM1125.</title>
        <authorList>
            <person name="Poehlein A."/>
            <person name="Thauer R.K."/>
            <person name="Seedorf H."/>
            <person name="Daniel R."/>
        </authorList>
    </citation>
    <scope>NUCLEOTIDE SEQUENCE [LARGE SCALE GENOMIC DNA]</scope>
    <source>
        <strain evidence="8 9">DH1</strain>
    </source>
</reference>
<dbReference type="InterPro" id="IPR052031">
    <property type="entry name" value="Membrane_Transporter-Flippase"/>
</dbReference>
<dbReference type="Pfam" id="PF01554">
    <property type="entry name" value="MatE"/>
    <property type="match status" value="2"/>
</dbReference>
<dbReference type="GO" id="GO:0042910">
    <property type="term" value="F:xenobiotic transmembrane transporter activity"/>
    <property type="evidence" value="ECO:0007669"/>
    <property type="project" value="InterPro"/>
</dbReference>
<name>A0A1V6N0N1_METAZ</name>
<feature type="transmembrane region" description="Helical" evidence="7">
    <location>
        <begin position="256"/>
        <end position="281"/>
    </location>
</feature>
<evidence type="ECO:0000256" key="5">
    <source>
        <dbReference type="ARBA" id="ARBA00022989"/>
    </source>
</evidence>
<feature type="transmembrane region" description="Helical" evidence="7">
    <location>
        <begin position="71"/>
        <end position="92"/>
    </location>
</feature>
<feature type="transmembrane region" description="Helical" evidence="7">
    <location>
        <begin position="395"/>
        <end position="414"/>
    </location>
</feature>
<dbReference type="CDD" id="cd13147">
    <property type="entry name" value="MATE_MJ0709_like"/>
    <property type="match status" value="1"/>
</dbReference>
<keyword evidence="4 7" id="KW-0812">Transmembrane</keyword>
<evidence type="ECO:0000313" key="9">
    <source>
        <dbReference type="Proteomes" id="UP000191661"/>
    </source>
</evidence>
<evidence type="ECO:0000313" key="8">
    <source>
        <dbReference type="EMBL" id="OQD58185.1"/>
    </source>
</evidence>
<evidence type="ECO:0000256" key="4">
    <source>
        <dbReference type="ARBA" id="ARBA00022692"/>
    </source>
</evidence>
<evidence type="ECO:0000256" key="1">
    <source>
        <dbReference type="ARBA" id="ARBA00004651"/>
    </source>
</evidence>
<feature type="transmembrane region" description="Helical" evidence="7">
    <location>
        <begin position="145"/>
        <end position="164"/>
    </location>
</feature>
<keyword evidence="3" id="KW-1003">Cell membrane</keyword>
<dbReference type="Proteomes" id="UP000191661">
    <property type="component" value="Unassembled WGS sequence"/>
</dbReference>
<dbReference type="EMBL" id="JXMW01000026">
    <property type="protein sequence ID" value="OQD58185.1"/>
    <property type="molecule type" value="Genomic_DNA"/>
</dbReference>
<accession>A0A1V6N0N1</accession>
<dbReference type="PANTHER" id="PTHR43549">
    <property type="entry name" value="MULTIDRUG RESISTANCE PROTEIN YPNP-RELATED"/>
    <property type="match status" value="1"/>
</dbReference>
<feature type="transmembrane region" description="Helical" evidence="7">
    <location>
        <begin position="170"/>
        <end position="190"/>
    </location>
</feature>
<comment type="caution">
    <text evidence="8">The sequence shown here is derived from an EMBL/GenBank/DDBJ whole genome shotgun (WGS) entry which is preliminary data.</text>
</comment>
<protein>
    <submittedName>
        <fullName evidence="8">Efflux pump</fullName>
    </submittedName>
</protein>
<evidence type="ECO:0000256" key="3">
    <source>
        <dbReference type="ARBA" id="ARBA00022475"/>
    </source>
</evidence>
<feature type="transmembrane region" description="Helical" evidence="7">
    <location>
        <begin position="336"/>
        <end position="357"/>
    </location>
</feature>
<sequence>MIIAMIINSLYAFIDGVWVAGLGDASLAAIGFVNPLYLIVFGVSNGIGAGATAVISRYIGSKNKKEADNAALHVILLTIIITIIFTVLILIFLKPILLTMGAGPTINLGMEYGNILFLGTIFIVFSATAYGILRAEGNVIKTTYAMLFGAILNMFLDPIFIYYLDLGVAGAAIATVISMGLVSLLLLYWFKGDTYIKFSLKDFIYKSKLIKEILSVGLPAGVEFFLISILAITLNAILMVVSGVDGVAVYTGGWRFVAIVMVIPIAIGTSVIAITGANLGAKRYENIDITHSYAIKFGTLIIVILSIVIFILAPYISYLFAYTPGSENLLGQMTDFLRITCLFYLFFPLGVVSSSVFQGLGKGLNSLIIAFIRALILQIVFSYVFAIVLNLGQTGVWYGIVLGNAIGAIIAYIWSKIYISKLSNEYEKFC</sequence>
<dbReference type="OrthoDB" id="214119at2157"/>
<dbReference type="PIRSF" id="PIRSF006603">
    <property type="entry name" value="DinF"/>
    <property type="match status" value="1"/>
</dbReference>
<dbReference type="GO" id="GO:0015297">
    <property type="term" value="F:antiporter activity"/>
    <property type="evidence" value="ECO:0007669"/>
    <property type="project" value="InterPro"/>
</dbReference>
<dbReference type="PANTHER" id="PTHR43549:SF2">
    <property type="entry name" value="MULTIDRUG RESISTANCE PROTEIN NORM-RELATED"/>
    <property type="match status" value="1"/>
</dbReference>
<keyword evidence="6 7" id="KW-0472">Membrane</keyword>
<dbReference type="GO" id="GO:0005886">
    <property type="term" value="C:plasma membrane"/>
    <property type="evidence" value="ECO:0007669"/>
    <property type="project" value="UniProtKB-SubCell"/>
</dbReference>
<organism evidence="8 9">
    <name type="scientific">Methanobrevibacter arboriphilus JCM 13429 = DSM 1125</name>
    <dbReference type="NCBI Taxonomy" id="1300164"/>
    <lineage>
        <taxon>Archaea</taxon>
        <taxon>Methanobacteriati</taxon>
        <taxon>Methanobacteriota</taxon>
        <taxon>Methanomada group</taxon>
        <taxon>Methanobacteria</taxon>
        <taxon>Methanobacteriales</taxon>
        <taxon>Methanobacteriaceae</taxon>
        <taxon>Methanobrevibacter</taxon>
    </lineage>
</organism>
<dbReference type="InterPro" id="IPR048279">
    <property type="entry name" value="MdtK-like"/>
</dbReference>
<dbReference type="InterPro" id="IPR002528">
    <property type="entry name" value="MATE_fam"/>
</dbReference>
<evidence type="ECO:0000256" key="6">
    <source>
        <dbReference type="ARBA" id="ARBA00023136"/>
    </source>
</evidence>
<feature type="transmembrane region" description="Helical" evidence="7">
    <location>
        <begin position="293"/>
        <end position="316"/>
    </location>
</feature>
<dbReference type="RefSeq" id="WP_080460980.1">
    <property type="nucleotide sequence ID" value="NZ_JXMW01000026.1"/>
</dbReference>
<dbReference type="AlphaFoldDB" id="A0A1V6N0N1"/>
<comment type="subcellular location">
    <subcellularLocation>
        <location evidence="1">Cell membrane</location>
        <topology evidence="1">Multi-pass membrane protein</topology>
    </subcellularLocation>
</comment>
<feature type="transmembrane region" description="Helical" evidence="7">
    <location>
        <begin position="112"/>
        <end position="133"/>
    </location>
</feature>
<feature type="transmembrane region" description="Helical" evidence="7">
    <location>
        <begin position="364"/>
        <end position="389"/>
    </location>
</feature>
<gene>
    <name evidence="8" type="ORF">MBBAR_26c00140</name>
</gene>
<evidence type="ECO:0000256" key="7">
    <source>
        <dbReference type="SAM" id="Phobius"/>
    </source>
</evidence>